<sequence length="145" mass="17053">MYLEKGLSIQKMFKFYQEWADDKEIHITATERQYRDIFNLEFNIAFHKPKKDQCDLYNAYNIATEQIKSNLQLNYDNHQNNKDVAWSLKNADKELTLNDKTVLVVCFDLQKVLITPMSEASVFYCKSKYATYNFTIYGVGNNSGF</sequence>
<comment type="caution">
    <text evidence="1">The sequence shown here is derived from an EMBL/GenBank/DDBJ whole genome shotgun (WGS) entry which is preliminary data.</text>
</comment>
<gene>
    <name evidence="1" type="ORF">MML48_7g00007748</name>
</gene>
<evidence type="ECO:0000313" key="1">
    <source>
        <dbReference type="EMBL" id="KAI4457868.1"/>
    </source>
</evidence>
<protein>
    <submittedName>
        <fullName evidence="1">Dna-directed rna polymerases i ii and iii subunit rpabc2</fullName>
    </submittedName>
</protein>
<evidence type="ECO:0000313" key="2">
    <source>
        <dbReference type="Proteomes" id="UP001056778"/>
    </source>
</evidence>
<keyword evidence="1" id="KW-0804">Transcription</keyword>
<keyword evidence="1" id="KW-0240">DNA-directed RNA polymerase</keyword>
<proteinExistence type="predicted"/>
<dbReference type="EMBL" id="CM043021">
    <property type="protein sequence ID" value="KAI4457868.1"/>
    <property type="molecule type" value="Genomic_DNA"/>
</dbReference>
<organism evidence="1 2">
    <name type="scientific">Holotrichia oblita</name>
    <name type="common">Chafer beetle</name>
    <dbReference type="NCBI Taxonomy" id="644536"/>
    <lineage>
        <taxon>Eukaryota</taxon>
        <taxon>Metazoa</taxon>
        <taxon>Ecdysozoa</taxon>
        <taxon>Arthropoda</taxon>
        <taxon>Hexapoda</taxon>
        <taxon>Insecta</taxon>
        <taxon>Pterygota</taxon>
        <taxon>Neoptera</taxon>
        <taxon>Endopterygota</taxon>
        <taxon>Coleoptera</taxon>
        <taxon>Polyphaga</taxon>
        <taxon>Scarabaeiformia</taxon>
        <taxon>Scarabaeidae</taxon>
        <taxon>Melolonthinae</taxon>
        <taxon>Holotrichia</taxon>
    </lineage>
</organism>
<dbReference type="Proteomes" id="UP001056778">
    <property type="component" value="Chromosome 7"/>
</dbReference>
<keyword evidence="2" id="KW-1185">Reference proteome</keyword>
<reference evidence="1" key="1">
    <citation type="submission" date="2022-04" db="EMBL/GenBank/DDBJ databases">
        <title>Chromosome-scale genome assembly of Holotrichia oblita Faldermann.</title>
        <authorList>
            <person name="Rongchong L."/>
        </authorList>
    </citation>
    <scope>NUCLEOTIDE SEQUENCE</scope>
    <source>
        <strain evidence="1">81SQS9</strain>
    </source>
</reference>
<accession>A0ACB9SRW8</accession>
<name>A0ACB9SRW8_HOLOL</name>